<accession>A0A822CGC6</accession>
<feature type="non-terminal residue" evidence="2">
    <location>
        <position position="68"/>
    </location>
</feature>
<feature type="non-terminal residue" evidence="2">
    <location>
        <position position="1"/>
    </location>
</feature>
<protein>
    <submittedName>
        <fullName evidence="2">Uncharacterized protein</fullName>
    </submittedName>
</protein>
<dbReference type="Proteomes" id="UP000663848">
    <property type="component" value="Unassembled WGS sequence"/>
</dbReference>
<gene>
    <name evidence="2" type="ORF">QYT958_LOCUS41517</name>
</gene>
<evidence type="ECO:0000313" key="2">
    <source>
        <dbReference type="EMBL" id="CAF5042777.1"/>
    </source>
</evidence>
<dbReference type="EMBL" id="CAJOBR010047616">
    <property type="protein sequence ID" value="CAF5042777.1"/>
    <property type="molecule type" value="Genomic_DNA"/>
</dbReference>
<comment type="caution">
    <text evidence="2">The sequence shown here is derived from an EMBL/GenBank/DDBJ whole genome shotgun (WGS) entry which is preliminary data.</text>
</comment>
<evidence type="ECO:0000256" key="1">
    <source>
        <dbReference type="SAM" id="Coils"/>
    </source>
</evidence>
<evidence type="ECO:0000313" key="3">
    <source>
        <dbReference type="Proteomes" id="UP000663848"/>
    </source>
</evidence>
<name>A0A822CGC6_9BILA</name>
<reference evidence="2" key="1">
    <citation type="submission" date="2021-02" db="EMBL/GenBank/DDBJ databases">
        <authorList>
            <person name="Nowell W R."/>
        </authorList>
    </citation>
    <scope>NUCLEOTIDE SEQUENCE</scope>
</reference>
<feature type="coiled-coil region" evidence="1">
    <location>
        <begin position="31"/>
        <end position="65"/>
    </location>
</feature>
<dbReference type="AlphaFoldDB" id="A0A822CGC6"/>
<keyword evidence="1" id="KW-0175">Coiled coil</keyword>
<sequence>EYHEKYTSDLRVLKHKIELSERAKYDCEQRYQSITRQCEELIETNNQLQRTTKDAELRIQQLEGNKTQ</sequence>
<proteinExistence type="predicted"/>
<organism evidence="2 3">
    <name type="scientific">Rotaria socialis</name>
    <dbReference type="NCBI Taxonomy" id="392032"/>
    <lineage>
        <taxon>Eukaryota</taxon>
        <taxon>Metazoa</taxon>
        <taxon>Spiralia</taxon>
        <taxon>Gnathifera</taxon>
        <taxon>Rotifera</taxon>
        <taxon>Eurotatoria</taxon>
        <taxon>Bdelloidea</taxon>
        <taxon>Philodinida</taxon>
        <taxon>Philodinidae</taxon>
        <taxon>Rotaria</taxon>
    </lineage>
</organism>